<dbReference type="Gene3D" id="3.30.200.20">
    <property type="entry name" value="Phosphorylase Kinase, domain 1"/>
    <property type="match status" value="1"/>
</dbReference>
<evidence type="ECO:0000259" key="20">
    <source>
        <dbReference type="PROSITE" id="PS50011"/>
    </source>
</evidence>
<dbReference type="PANTHER" id="PTHR48006">
    <property type="entry name" value="LEUCINE-RICH REPEAT-CONTAINING PROTEIN DDB_G0281931-RELATED"/>
    <property type="match status" value="1"/>
</dbReference>
<dbReference type="Proteomes" id="UP000030645">
    <property type="component" value="Unassembled WGS sequence"/>
</dbReference>
<evidence type="ECO:0000256" key="9">
    <source>
        <dbReference type="ARBA" id="ARBA00022737"/>
    </source>
</evidence>
<keyword evidence="22" id="KW-1185">Reference proteome</keyword>
<evidence type="ECO:0000256" key="3">
    <source>
        <dbReference type="ARBA" id="ARBA00022527"/>
    </source>
</evidence>
<evidence type="ECO:0000256" key="15">
    <source>
        <dbReference type="ARBA" id="ARBA00023180"/>
    </source>
</evidence>
<dbReference type="InterPro" id="IPR001611">
    <property type="entry name" value="Leu-rich_rpt"/>
</dbReference>
<sequence length="902" mass="100432">MGSLLLFTECIIHLNIFLIWLSSSGVKFQSAAIEYLPAGETIALETIREAFDSSTELDVEISRSPCKNHISTAYLICENCTYKEDNEKTCHITKLRLGNLGLGGIIHDAVGDLQYLTEMDLSNNMLQGSIPNTLGNLKNLETLALDFNMLSGSIPDELGSLSNLARFCLSSNYLTGKLPESYGQLRKLQQLTISDVGTSSFQLPSSPHIPQIKTLILRNCSINGSIPMFISESSSLKFLDLSFNNLTGGIPETWKPFLIHMSFARNNLTGTIPAWIFHSTRTRMLNPSQMAEAYFPKKRKFFSLCINCGGDQITINEDIYEADNKTDYFCEDSNRNWAYSCSGDFFVETFNSSDFIQKEPYKVFNPEASLYENSRLSPVSLNYYGLSLYEGTYNVTLHFAEIVYKGLHVSEVANYNKLSKRLFDVYIQGERVLSDFNIRDEAGDYYRAINKTFSTQVKGDGLLDIHLYWAGKGSQIKKPSYNGPLISAISVNPDFKVGGGGLSPLHISLLSVASVIISLLLMLLLAWAMGFLESKELQAKIKVGDGKNVTLKELIRATGNFSLKKKIGTGSLGTVYEAEVLEDQKVAVKKLSSRYKKRIHKLKLEVFNMKSLAHENLLKLWDVHIGKGYQLLVYEYMEYKSLENALFGSCHLPKSKLNWETRFSICLGIARGLAYLHEPHRSVIHGNIKTANILLDDKCEPKLSDLRLAGVHSDKDQLLLIKEEAPKGINAPEYFQGILSPKTDVYSFGMAVLIIVSGRKSEVDKSCGQGMEFLLDTAYDLQSKGNRLIELVDRNLYDLYDAKQALTLLNLAVKCTSSSPSMRPTISQVLSVLDGKKTLSDVVLPDPSTSSTTVYGDIDKAADSSRSITQVVDIEGLSYHVSLFDWMKGKDRVPPAAALTQS</sequence>
<evidence type="ECO:0000256" key="18">
    <source>
        <dbReference type="SAM" id="Phobius"/>
    </source>
</evidence>
<dbReference type="InterPro" id="IPR021720">
    <property type="entry name" value="Malectin_dom"/>
</dbReference>
<dbReference type="InterPro" id="IPR051824">
    <property type="entry name" value="LRR_Rcpt-Like_S/T_Kinase"/>
</dbReference>
<feature type="transmembrane region" description="Helical" evidence="18">
    <location>
        <begin position="509"/>
        <end position="532"/>
    </location>
</feature>
<evidence type="ECO:0000256" key="1">
    <source>
        <dbReference type="ARBA" id="ARBA00004479"/>
    </source>
</evidence>
<dbReference type="Gene3D" id="2.60.120.430">
    <property type="entry name" value="Galactose-binding lectin"/>
    <property type="match status" value="1"/>
</dbReference>
<evidence type="ECO:0000256" key="19">
    <source>
        <dbReference type="SAM" id="SignalP"/>
    </source>
</evidence>
<keyword evidence="10" id="KW-0547">Nucleotide-binding</keyword>
<gene>
    <name evidence="21" type="ORF">L484_013671</name>
</gene>
<evidence type="ECO:0000256" key="2">
    <source>
        <dbReference type="ARBA" id="ARBA00012513"/>
    </source>
</evidence>
<dbReference type="InterPro" id="IPR000719">
    <property type="entry name" value="Prot_kinase_dom"/>
</dbReference>
<dbReference type="InterPro" id="IPR001245">
    <property type="entry name" value="Ser-Thr/Tyr_kinase_cat_dom"/>
</dbReference>
<name>W9QM74_9ROSA</name>
<keyword evidence="14 21" id="KW-0675">Receptor</keyword>
<dbReference type="Gene3D" id="1.10.510.10">
    <property type="entry name" value="Transferase(Phosphotransferase) domain 1"/>
    <property type="match status" value="1"/>
</dbReference>
<dbReference type="InterPro" id="IPR011009">
    <property type="entry name" value="Kinase-like_dom_sf"/>
</dbReference>
<evidence type="ECO:0000313" key="22">
    <source>
        <dbReference type="Proteomes" id="UP000030645"/>
    </source>
</evidence>
<dbReference type="Pfam" id="PF11721">
    <property type="entry name" value="Malectin"/>
    <property type="match status" value="1"/>
</dbReference>
<feature type="signal peptide" evidence="19">
    <location>
        <begin position="1"/>
        <end position="25"/>
    </location>
</feature>
<dbReference type="Pfam" id="PF07714">
    <property type="entry name" value="PK_Tyr_Ser-Thr"/>
    <property type="match status" value="1"/>
</dbReference>
<comment type="catalytic activity">
    <reaction evidence="16">
        <text>L-threonyl-[protein] + ATP = O-phospho-L-threonyl-[protein] + ADP + H(+)</text>
        <dbReference type="Rhea" id="RHEA:46608"/>
        <dbReference type="Rhea" id="RHEA-COMP:11060"/>
        <dbReference type="Rhea" id="RHEA-COMP:11605"/>
        <dbReference type="ChEBI" id="CHEBI:15378"/>
        <dbReference type="ChEBI" id="CHEBI:30013"/>
        <dbReference type="ChEBI" id="CHEBI:30616"/>
        <dbReference type="ChEBI" id="CHEBI:61977"/>
        <dbReference type="ChEBI" id="CHEBI:456216"/>
        <dbReference type="EC" id="2.7.11.1"/>
    </reaction>
</comment>
<dbReference type="SUPFAM" id="SSF56112">
    <property type="entry name" value="Protein kinase-like (PK-like)"/>
    <property type="match status" value="1"/>
</dbReference>
<dbReference type="EC" id="2.7.11.1" evidence="2"/>
<keyword evidence="21" id="KW-0418">Kinase</keyword>
<evidence type="ECO:0000256" key="7">
    <source>
        <dbReference type="ARBA" id="ARBA00022692"/>
    </source>
</evidence>
<keyword evidence="6" id="KW-0808">Transferase</keyword>
<dbReference type="GO" id="GO:0005524">
    <property type="term" value="F:ATP binding"/>
    <property type="evidence" value="ECO:0007669"/>
    <property type="project" value="UniProtKB-KW"/>
</dbReference>
<keyword evidence="13 18" id="KW-0472">Membrane</keyword>
<keyword evidence="5" id="KW-0433">Leucine-rich repeat</keyword>
<evidence type="ECO:0000256" key="13">
    <source>
        <dbReference type="ARBA" id="ARBA00023136"/>
    </source>
</evidence>
<dbReference type="FunFam" id="3.80.10.10:FF:000383">
    <property type="entry name" value="Leucine-rich repeat receptor protein kinase EMS1"/>
    <property type="match status" value="1"/>
</dbReference>
<dbReference type="GO" id="GO:0016020">
    <property type="term" value="C:membrane"/>
    <property type="evidence" value="ECO:0007669"/>
    <property type="project" value="UniProtKB-SubCell"/>
</dbReference>
<dbReference type="PANTHER" id="PTHR48006:SF48">
    <property type="entry name" value="PROTEIN KINASE DOMAIN-CONTAINING PROTEIN"/>
    <property type="match status" value="1"/>
</dbReference>
<evidence type="ECO:0000256" key="12">
    <source>
        <dbReference type="ARBA" id="ARBA00022989"/>
    </source>
</evidence>
<organism evidence="21 22">
    <name type="scientific">Morus notabilis</name>
    <dbReference type="NCBI Taxonomy" id="981085"/>
    <lineage>
        <taxon>Eukaryota</taxon>
        <taxon>Viridiplantae</taxon>
        <taxon>Streptophyta</taxon>
        <taxon>Embryophyta</taxon>
        <taxon>Tracheophyta</taxon>
        <taxon>Spermatophyta</taxon>
        <taxon>Magnoliopsida</taxon>
        <taxon>eudicotyledons</taxon>
        <taxon>Gunneridae</taxon>
        <taxon>Pentapetalae</taxon>
        <taxon>rosids</taxon>
        <taxon>fabids</taxon>
        <taxon>Rosales</taxon>
        <taxon>Moraceae</taxon>
        <taxon>Moreae</taxon>
        <taxon>Morus</taxon>
    </lineage>
</organism>
<comment type="catalytic activity">
    <reaction evidence="17">
        <text>L-seryl-[protein] + ATP = O-phospho-L-seryl-[protein] + ADP + H(+)</text>
        <dbReference type="Rhea" id="RHEA:17989"/>
        <dbReference type="Rhea" id="RHEA-COMP:9863"/>
        <dbReference type="Rhea" id="RHEA-COMP:11604"/>
        <dbReference type="ChEBI" id="CHEBI:15378"/>
        <dbReference type="ChEBI" id="CHEBI:29999"/>
        <dbReference type="ChEBI" id="CHEBI:30616"/>
        <dbReference type="ChEBI" id="CHEBI:83421"/>
        <dbReference type="ChEBI" id="CHEBI:456216"/>
        <dbReference type="EC" id="2.7.11.1"/>
    </reaction>
</comment>
<keyword evidence="3" id="KW-0723">Serine/threonine-protein kinase</keyword>
<evidence type="ECO:0000256" key="14">
    <source>
        <dbReference type="ARBA" id="ARBA00023170"/>
    </source>
</evidence>
<evidence type="ECO:0000256" key="16">
    <source>
        <dbReference type="ARBA" id="ARBA00047899"/>
    </source>
</evidence>
<dbReference type="Gene3D" id="3.80.10.10">
    <property type="entry name" value="Ribonuclease Inhibitor"/>
    <property type="match status" value="2"/>
</dbReference>
<dbReference type="GO" id="GO:0004674">
    <property type="term" value="F:protein serine/threonine kinase activity"/>
    <property type="evidence" value="ECO:0007669"/>
    <property type="project" value="UniProtKB-KW"/>
</dbReference>
<evidence type="ECO:0000256" key="8">
    <source>
        <dbReference type="ARBA" id="ARBA00022729"/>
    </source>
</evidence>
<dbReference type="InterPro" id="IPR032675">
    <property type="entry name" value="LRR_dom_sf"/>
</dbReference>
<dbReference type="AlphaFoldDB" id="W9QM74"/>
<evidence type="ECO:0000256" key="10">
    <source>
        <dbReference type="ARBA" id="ARBA00022741"/>
    </source>
</evidence>
<protein>
    <recommendedName>
        <fullName evidence="2">non-specific serine/threonine protein kinase</fullName>
        <ecNumber evidence="2">2.7.11.1</ecNumber>
    </recommendedName>
</protein>
<comment type="subcellular location">
    <subcellularLocation>
        <location evidence="1">Membrane</location>
        <topology evidence="1">Single-pass type I membrane protein</topology>
    </subcellularLocation>
</comment>
<accession>W9QM74</accession>
<keyword evidence="9" id="KW-0677">Repeat</keyword>
<evidence type="ECO:0000256" key="5">
    <source>
        <dbReference type="ARBA" id="ARBA00022614"/>
    </source>
</evidence>
<keyword evidence="11" id="KW-0067">ATP-binding</keyword>
<keyword evidence="15" id="KW-0325">Glycoprotein</keyword>
<evidence type="ECO:0000256" key="4">
    <source>
        <dbReference type="ARBA" id="ARBA00022553"/>
    </source>
</evidence>
<feature type="domain" description="Protein kinase" evidence="20">
    <location>
        <begin position="561"/>
        <end position="839"/>
    </location>
</feature>
<dbReference type="PROSITE" id="PS50011">
    <property type="entry name" value="PROTEIN_KINASE_DOM"/>
    <property type="match status" value="1"/>
</dbReference>
<feature type="chain" id="PRO_5004927922" description="non-specific serine/threonine protein kinase" evidence="19">
    <location>
        <begin position="26"/>
        <end position="902"/>
    </location>
</feature>
<dbReference type="Pfam" id="PF13855">
    <property type="entry name" value="LRR_8"/>
    <property type="match status" value="1"/>
</dbReference>
<evidence type="ECO:0000313" key="21">
    <source>
        <dbReference type="EMBL" id="EXB41594.1"/>
    </source>
</evidence>
<evidence type="ECO:0000256" key="17">
    <source>
        <dbReference type="ARBA" id="ARBA00048679"/>
    </source>
</evidence>
<keyword evidence="7 18" id="KW-0812">Transmembrane</keyword>
<evidence type="ECO:0000256" key="11">
    <source>
        <dbReference type="ARBA" id="ARBA00022840"/>
    </source>
</evidence>
<dbReference type="SUPFAM" id="SSF52058">
    <property type="entry name" value="L domain-like"/>
    <property type="match status" value="1"/>
</dbReference>
<keyword evidence="12 18" id="KW-1133">Transmembrane helix</keyword>
<keyword evidence="4" id="KW-0597">Phosphoprotein</keyword>
<keyword evidence="8 19" id="KW-0732">Signal</keyword>
<evidence type="ECO:0000256" key="6">
    <source>
        <dbReference type="ARBA" id="ARBA00022679"/>
    </source>
</evidence>
<dbReference type="EMBL" id="KE343797">
    <property type="protein sequence ID" value="EXB41594.1"/>
    <property type="molecule type" value="Genomic_DNA"/>
</dbReference>
<reference evidence="22" key="1">
    <citation type="submission" date="2013-01" db="EMBL/GenBank/DDBJ databases">
        <title>Draft Genome Sequence of a Mulberry Tree, Morus notabilis C.K. Schneid.</title>
        <authorList>
            <person name="He N."/>
            <person name="Zhao S."/>
        </authorList>
    </citation>
    <scope>NUCLEOTIDE SEQUENCE</scope>
</reference>
<dbReference type="Pfam" id="PF00560">
    <property type="entry name" value="LRR_1"/>
    <property type="match status" value="1"/>
</dbReference>
<dbReference type="eggNOG" id="ENOG502QQPW">
    <property type="taxonomic scope" value="Eukaryota"/>
</dbReference>
<proteinExistence type="predicted"/>